<dbReference type="Proteomes" id="UP000322667">
    <property type="component" value="Chromosome A09"/>
</dbReference>
<accession>A0A5D2P541</accession>
<keyword evidence="1" id="KW-0732">Signal</keyword>
<sequence>MFRIILPIIDLPILSDLLFFITDTESPSITTNVNPICFPMKTAWRHARVSIANEEATSP</sequence>
<evidence type="ECO:0000313" key="3">
    <source>
        <dbReference type="Proteomes" id="UP000322667"/>
    </source>
</evidence>
<keyword evidence="3" id="KW-1185">Reference proteome</keyword>
<dbReference type="EMBL" id="CM017618">
    <property type="protein sequence ID" value="TYI10495.1"/>
    <property type="molecule type" value="Genomic_DNA"/>
</dbReference>
<feature type="signal peptide" evidence="1">
    <location>
        <begin position="1"/>
        <end position="15"/>
    </location>
</feature>
<gene>
    <name evidence="2" type="ORF">ES332_A09G144900v1</name>
</gene>
<organism evidence="2 3">
    <name type="scientific">Gossypium tomentosum</name>
    <name type="common">Hawaiian cotton</name>
    <name type="synonym">Gossypium sandvicense</name>
    <dbReference type="NCBI Taxonomy" id="34277"/>
    <lineage>
        <taxon>Eukaryota</taxon>
        <taxon>Viridiplantae</taxon>
        <taxon>Streptophyta</taxon>
        <taxon>Embryophyta</taxon>
        <taxon>Tracheophyta</taxon>
        <taxon>Spermatophyta</taxon>
        <taxon>Magnoliopsida</taxon>
        <taxon>eudicotyledons</taxon>
        <taxon>Gunneridae</taxon>
        <taxon>Pentapetalae</taxon>
        <taxon>rosids</taxon>
        <taxon>malvids</taxon>
        <taxon>Malvales</taxon>
        <taxon>Malvaceae</taxon>
        <taxon>Malvoideae</taxon>
        <taxon>Gossypium</taxon>
    </lineage>
</organism>
<evidence type="ECO:0000256" key="1">
    <source>
        <dbReference type="SAM" id="SignalP"/>
    </source>
</evidence>
<feature type="chain" id="PRO_5023110322" evidence="1">
    <location>
        <begin position="16"/>
        <end position="59"/>
    </location>
</feature>
<protein>
    <submittedName>
        <fullName evidence="2">Uncharacterized protein</fullName>
    </submittedName>
</protein>
<reference evidence="2 3" key="1">
    <citation type="submission" date="2019-07" db="EMBL/GenBank/DDBJ databases">
        <title>WGS assembly of Gossypium tomentosum.</title>
        <authorList>
            <person name="Chen Z.J."/>
            <person name="Sreedasyam A."/>
            <person name="Ando A."/>
            <person name="Song Q."/>
            <person name="De L."/>
            <person name="Hulse-Kemp A."/>
            <person name="Ding M."/>
            <person name="Ye W."/>
            <person name="Kirkbride R."/>
            <person name="Jenkins J."/>
            <person name="Plott C."/>
            <person name="Lovell J."/>
            <person name="Lin Y.-M."/>
            <person name="Vaughn R."/>
            <person name="Liu B."/>
            <person name="Li W."/>
            <person name="Simpson S."/>
            <person name="Scheffler B."/>
            <person name="Saski C."/>
            <person name="Grover C."/>
            <person name="Hu G."/>
            <person name="Conover J."/>
            <person name="Carlson J."/>
            <person name="Shu S."/>
            <person name="Boston L."/>
            <person name="Williams M."/>
            <person name="Peterson D."/>
            <person name="Mcgee K."/>
            <person name="Jones D."/>
            <person name="Wendel J."/>
            <person name="Stelly D."/>
            <person name="Grimwood J."/>
            <person name="Schmutz J."/>
        </authorList>
    </citation>
    <scope>NUCLEOTIDE SEQUENCE [LARGE SCALE GENOMIC DNA]</scope>
    <source>
        <strain evidence="2">7179.01</strain>
    </source>
</reference>
<dbReference type="AlphaFoldDB" id="A0A5D2P541"/>
<proteinExistence type="predicted"/>
<evidence type="ECO:0000313" key="2">
    <source>
        <dbReference type="EMBL" id="TYI10495.1"/>
    </source>
</evidence>
<name>A0A5D2P541_GOSTO</name>